<dbReference type="VEuPathDB" id="FungiDB:T552_04158"/>
<dbReference type="EMBL" id="LFVZ01000010">
    <property type="protein sequence ID" value="KTW27351.1"/>
    <property type="molecule type" value="Genomic_DNA"/>
</dbReference>
<gene>
    <name evidence="2" type="ORF">T552_04158</name>
</gene>
<dbReference type="Proteomes" id="UP000054454">
    <property type="component" value="Unassembled WGS sequence"/>
</dbReference>
<reference evidence="3" key="1">
    <citation type="journal article" date="2016" name="Nat. Commun.">
        <title>Genome analysis of three Pneumocystis species reveals adaptation mechanisms to life exclusively in mammalian hosts.</title>
        <authorList>
            <person name="Ma L."/>
            <person name="Chen Z."/>
            <person name="Huang D.W."/>
            <person name="Kutty G."/>
            <person name="Ishihara M."/>
            <person name="Wang H."/>
            <person name="Abouelleil A."/>
            <person name="Bishop L."/>
            <person name="Davey E."/>
            <person name="Deng R."/>
            <person name="Deng X."/>
            <person name="Fan L."/>
            <person name="Fantoni G."/>
            <person name="Fitzgerald M."/>
            <person name="Gogineni E."/>
            <person name="Goldberg J.M."/>
            <person name="Handley G."/>
            <person name="Hu X."/>
            <person name="Huber C."/>
            <person name="Jiao X."/>
            <person name="Jones K."/>
            <person name="Levin J.Z."/>
            <person name="Liu Y."/>
            <person name="Macdonald P."/>
            <person name="Melnikov A."/>
            <person name="Raley C."/>
            <person name="Sassi M."/>
            <person name="Sherman B.T."/>
            <person name="Song X."/>
            <person name="Sykes S."/>
            <person name="Tran B."/>
            <person name="Walsh L."/>
            <person name="Xia Y."/>
            <person name="Yang J."/>
            <person name="Young S."/>
            <person name="Zeng Q."/>
            <person name="Zheng X."/>
            <person name="Stephens R."/>
            <person name="Nusbaum C."/>
            <person name="Birren B.W."/>
            <person name="Azadi P."/>
            <person name="Lempicki R.A."/>
            <person name="Cuomo C.A."/>
            <person name="Kovacs J.A."/>
        </authorList>
    </citation>
    <scope>NUCLEOTIDE SEQUENCE [LARGE SCALE GENOMIC DNA]</scope>
    <source>
        <strain evidence="3">B80</strain>
    </source>
</reference>
<keyword evidence="3" id="KW-1185">Reference proteome</keyword>
<feature type="transmembrane region" description="Helical" evidence="1">
    <location>
        <begin position="38"/>
        <end position="57"/>
    </location>
</feature>
<protein>
    <submittedName>
        <fullName evidence="2">Uncharacterized protein</fullName>
    </submittedName>
</protein>
<proteinExistence type="predicted"/>
<sequence length="98" mass="10920">MSVTIKRMKRSIFRVSERDGKGGYEMGVRFALGLGLRWIRVVLMVGLVLSLGLGSAVDMFKNGVVFGIRLDGVGRVVWLRELGHVQDWVSYALGLVMH</sequence>
<evidence type="ECO:0000256" key="1">
    <source>
        <dbReference type="SAM" id="Phobius"/>
    </source>
</evidence>
<keyword evidence="1" id="KW-1133">Transmembrane helix</keyword>
<name>A0A0W4ZG45_PNEC8</name>
<keyword evidence="1" id="KW-0812">Transmembrane</keyword>
<dbReference type="AlphaFoldDB" id="A0A0W4ZG45"/>
<accession>A0A0W4ZG45</accession>
<keyword evidence="1" id="KW-0472">Membrane</keyword>
<dbReference type="GeneID" id="28938412"/>
<dbReference type="RefSeq" id="XP_018225393.1">
    <property type="nucleotide sequence ID" value="XM_018372209.1"/>
</dbReference>
<organism evidence="2 3">
    <name type="scientific">Pneumocystis carinii (strain B80)</name>
    <name type="common">Rat pneumocystis pneumonia agent</name>
    <name type="synonym">Pneumocystis carinii f. sp. carinii</name>
    <dbReference type="NCBI Taxonomy" id="1408658"/>
    <lineage>
        <taxon>Eukaryota</taxon>
        <taxon>Fungi</taxon>
        <taxon>Dikarya</taxon>
        <taxon>Ascomycota</taxon>
        <taxon>Taphrinomycotina</taxon>
        <taxon>Pneumocystomycetes</taxon>
        <taxon>Pneumocystaceae</taxon>
        <taxon>Pneumocystis</taxon>
    </lineage>
</organism>
<evidence type="ECO:0000313" key="2">
    <source>
        <dbReference type="EMBL" id="KTW27351.1"/>
    </source>
</evidence>
<comment type="caution">
    <text evidence="2">The sequence shown here is derived from an EMBL/GenBank/DDBJ whole genome shotgun (WGS) entry which is preliminary data.</text>
</comment>
<evidence type="ECO:0000313" key="3">
    <source>
        <dbReference type="Proteomes" id="UP000054454"/>
    </source>
</evidence>